<evidence type="ECO:0008006" key="3">
    <source>
        <dbReference type="Google" id="ProtNLM"/>
    </source>
</evidence>
<name>A0AAW0QM79_9PEZI</name>
<dbReference type="EMBL" id="JAQQWP010000008">
    <property type="protein sequence ID" value="KAK8105628.1"/>
    <property type="molecule type" value="Genomic_DNA"/>
</dbReference>
<dbReference type="AlphaFoldDB" id="A0AAW0QM79"/>
<protein>
    <recommendedName>
        <fullName evidence="3">EthD domain-containing protein</fullName>
    </recommendedName>
</protein>
<gene>
    <name evidence="1" type="ORF">PG999_008987</name>
</gene>
<evidence type="ECO:0000313" key="1">
    <source>
        <dbReference type="EMBL" id="KAK8105628.1"/>
    </source>
</evidence>
<accession>A0AAW0QM79</accession>
<dbReference type="SUPFAM" id="SSF54909">
    <property type="entry name" value="Dimeric alpha+beta barrel"/>
    <property type="match status" value="1"/>
</dbReference>
<keyword evidence="2" id="KW-1185">Reference proteome</keyword>
<organism evidence="1 2">
    <name type="scientific">Apiospora kogelbergensis</name>
    <dbReference type="NCBI Taxonomy" id="1337665"/>
    <lineage>
        <taxon>Eukaryota</taxon>
        <taxon>Fungi</taxon>
        <taxon>Dikarya</taxon>
        <taxon>Ascomycota</taxon>
        <taxon>Pezizomycotina</taxon>
        <taxon>Sordariomycetes</taxon>
        <taxon>Xylariomycetidae</taxon>
        <taxon>Amphisphaeriales</taxon>
        <taxon>Apiosporaceae</taxon>
        <taxon>Apiospora</taxon>
    </lineage>
</organism>
<comment type="caution">
    <text evidence="1">The sequence shown here is derived from an EMBL/GenBank/DDBJ whole genome shotgun (WGS) entry which is preliminary data.</text>
</comment>
<dbReference type="Gene3D" id="3.30.70.100">
    <property type="match status" value="1"/>
</dbReference>
<reference evidence="1 2" key="1">
    <citation type="submission" date="2023-01" db="EMBL/GenBank/DDBJ databases">
        <title>Analysis of 21 Apiospora genomes using comparative genomics revels a genus with tremendous synthesis potential of carbohydrate active enzymes and secondary metabolites.</title>
        <authorList>
            <person name="Sorensen T."/>
        </authorList>
    </citation>
    <scope>NUCLEOTIDE SEQUENCE [LARGE SCALE GENOMIC DNA]</scope>
    <source>
        <strain evidence="1 2">CBS 117206</strain>
    </source>
</reference>
<proteinExistence type="predicted"/>
<evidence type="ECO:0000313" key="2">
    <source>
        <dbReference type="Proteomes" id="UP001392437"/>
    </source>
</evidence>
<sequence length="102" mass="11465">MLIAYPATSIFNSTYYLTNHVPAVAKAWKPYGLTGYRALQPRAGSGSDPYVVIFEAEWPDMDAINDMLTRTPAEEKKRFEEDEKKFTNKAPVVWFMGVGAQG</sequence>
<dbReference type="InterPro" id="IPR011008">
    <property type="entry name" value="Dimeric_a/b-barrel"/>
</dbReference>
<dbReference type="Proteomes" id="UP001392437">
    <property type="component" value="Unassembled WGS sequence"/>
</dbReference>